<dbReference type="AlphaFoldDB" id="A0A645ERK1"/>
<evidence type="ECO:0000313" key="1">
    <source>
        <dbReference type="EMBL" id="MPN04000.1"/>
    </source>
</evidence>
<comment type="caution">
    <text evidence="1">The sequence shown here is derived from an EMBL/GenBank/DDBJ whole genome shotgun (WGS) entry which is preliminary data.</text>
</comment>
<accession>A0A645ERK1</accession>
<organism evidence="1">
    <name type="scientific">bioreactor metagenome</name>
    <dbReference type="NCBI Taxonomy" id="1076179"/>
    <lineage>
        <taxon>unclassified sequences</taxon>
        <taxon>metagenomes</taxon>
        <taxon>ecological metagenomes</taxon>
    </lineage>
</organism>
<reference evidence="1" key="1">
    <citation type="submission" date="2019-08" db="EMBL/GenBank/DDBJ databases">
        <authorList>
            <person name="Kucharzyk K."/>
            <person name="Murdoch R.W."/>
            <person name="Higgins S."/>
            <person name="Loffler F."/>
        </authorList>
    </citation>
    <scope>NUCLEOTIDE SEQUENCE</scope>
</reference>
<name>A0A645ERK1_9ZZZZ</name>
<proteinExistence type="predicted"/>
<protein>
    <submittedName>
        <fullName evidence="1">Uncharacterized protein</fullName>
    </submittedName>
</protein>
<sequence length="297" mass="35665">MDQVHKIKHLRGLPEADKFFLDPRWRQLTELIYSDHDHAQELIFQRGKWESAHFVYDEDDDCHRWERVEFYDPMDPFKVGAQKGGIDNHTQSDASGDRGEWDMDFSGGGKLYIGPFDGRLHLHGAEWGCWRIDQFSEFYQGWDRRWMNKDPEIFSTVRYDDTDNNGFIDQIAYDMDGDKQYETTVKLRELGIDDTANLIDLSKFTYKDYRKLMDKIAGDMWTNAQRMKKLAQQVGINTTWFAYWDHPLSVREKYHKGYWLQYYIFQEMIAKFNREGRPEMVEKAMKLYYSGNWKNWK</sequence>
<dbReference type="EMBL" id="VSSQ01049926">
    <property type="protein sequence ID" value="MPN04000.1"/>
    <property type="molecule type" value="Genomic_DNA"/>
</dbReference>
<gene>
    <name evidence="1" type="ORF">SDC9_151236</name>
</gene>